<dbReference type="EMBL" id="VSSQ01016320">
    <property type="protein sequence ID" value="MPM57526.1"/>
    <property type="molecule type" value="Genomic_DNA"/>
</dbReference>
<proteinExistence type="predicted"/>
<keyword evidence="2" id="KW-0378">Hydrolase</keyword>
<dbReference type="InterPro" id="IPR004843">
    <property type="entry name" value="Calcineurin-like_PHP"/>
</dbReference>
<gene>
    <name evidence="2" type="primary">cpdA_64</name>
    <name evidence="2" type="ORF">SDC9_104348</name>
</gene>
<dbReference type="GO" id="GO:0005737">
    <property type="term" value="C:cytoplasm"/>
    <property type="evidence" value="ECO:0007669"/>
    <property type="project" value="TreeGrafter"/>
</dbReference>
<name>A0A645AXJ8_9ZZZZ</name>
<dbReference type="PANTHER" id="PTHR32440:SF11">
    <property type="entry name" value="METALLOPHOSPHOESTERASE DOMAIN-CONTAINING PROTEIN"/>
    <property type="match status" value="1"/>
</dbReference>
<dbReference type="EC" id="3.1.4.53" evidence="2"/>
<dbReference type="AlphaFoldDB" id="A0A645AXJ8"/>
<accession>A0A645AXJ8</accession>
<dbReference type="InterPro" id="IPR029052">
    <property type="entry name" value="Metallo-depent_PP-like"/>
</dbReference>
<feature type="domain" description="Calcineurin-like phosphoesterase" evidence="1">
    <location>
        <begin position="16"/>
        <end position="139"/>
    </location>
</feature>
<comment type="caution">
    <text evidence="2">The sequence shown here is derived from an EMBL/GenBank/DDBJ whole genome shotgun (WGS) entry which is preliminary data.</text>
</comment>
<organism evidence="2">
    <name type="scientific">bioreactor metagenome</name>
    <dbReference type="NCBI Taxonomy" id="1076179"/>
    <lineage>
        <taxon>unclassified sequences</taxon>
        <taxon>metagenomes</taxon>
        <taxon>ecological metagenomes</taxon>
    </lineage>
</organism>
<dbReference type="Pfam" id="PF00149">
    <property type="entry name" value="Metallophos"/>
    <property type="match status" value="1"/>
</dbReference>
<reference evidence="2" key="1">
    <citation type="submission" date="2019-08" db="EMBL/GenBank/DDBJ databases">
        <authorList>
            <person name="Kucharzyk K."/>
            <person name="Murdoch R.W."/>
            <person name="Higgins S."/>
            <person name="Loffler F."/>
        </authorList>
    </citation>
    <scope>NUCLEOTIDE SEQUENCE</scope>
</reference>
<dbReference type="SUPFAM" id="SSF56300">
    <property type="entry name" value="Metallo-dependent phosphatases"/>
    <property type="match status" value="1"/>
</dbReference>
<dbReference type="PANTHER" id="PTHR32440">
    <property type="entry name" value="PHOSPHATASE DCR2-RELATED-RELATED"/>
    <property type="match status" value="1"/>
</dbReference>
<protein>
    <submittedName>
        <fullName evidence="2">3',5'-cyclic adenosine monophosphate phosphodiesterase CpdA</fullName>
        <ecNumber evidence="2">3.1.4.53</ecNumber>
    </submittedName>
</protein>
<evidence type="ECO:0000259" key="1">
    <source>
        <dbReference type="Pfam" id="PF00149"/>
    </source>
</evidence>
<dbReference type="Gene3D" id="3.60.21.10">
    <property type="match status" value="1"/>
</dbReference>
<dbReference type="GO" id="GO:0004115">
    <property type="term" value="F:3',5'-cyclic-AMP phosphodiesterase activity"/>
    <property type="evidence" value="ECO:0007669"/>
    <property type="project" value="UniProtKB-EC"/>
</dbReference>
<sequence length="328" mass="37423">MKDKGKLKFNENGTFQIMQLSDLHITKKNKNNKETLEFVVNAAQNLNPDLIVLSGDIINGNRLFGAPASDKSKVKKAIRNLMKVLDKLDIPVAICFGEKDDDNRIYKHTQAKFYHKYDCVCVGESYADCGTYYLPVYSSDESEIKYCLWIFDSQYEDDTQKINAVTDNRLEWFRKMSDELKEKNGGSTVYSLLFQHTFVPEIYLNLTKVPSNTVGCIQKNDQFFIMNKDNTEGFLGEAPTTCVQTGQLAEIKKMQNVVAMVFGNNHTNCFVSEYEDIDLIATPTASAFAYGDELRGLRMLTIYENDTEAYETSIYSYLDILGKNPRKK</sequence>
<evidence type="ECO:0000313" key="2">
    <source>
        <dbReference type="EMBL" id="MPM57526.1"/>
    </source>
</evidence>